<dbReference type="RefSeq" id="XP_018041906.1">
    <property type="nucleotide sequence ID" value="XM_018182358.1"/>
</dbReference>
<organism evidence="4 5">
    <name type="scientific">Paraphaeosphaeria sporulosa</name>
    <dbReference type="NCBI Taxonomy" id="1460663"/>
    <lineage>
        <taxon>Eukaryota</taxon>
        <taxon>Fungi</taxon>
        <taxon>Dikarya</taxon>
        <taxon>Ascomycota</taxon>
        <taxon>Pezizomycotina</taxon>
        <taxon>Dothideomycetes</taxon>
        <taxon>Pleosporomycetidae</taxon>
        <taxon>Pleosporales</taxon>
        <taxon>Massarineae</taxon>
        <taxon>Didymosphaeriaceae</taxon>
        <taxon>Paraphaeosphaeria</taxon>
    </lineage>
</organism>
<evidence type="ECO:0000313" key="4">
    <source>
        <dbReference type="EMBL" id="OAG11541.1"/>
    </source>
</evidence>
<keyword evidence="1" id="KW-0539">Nucleus</keyword>
<dbReference type="PANTHER" id="PTHR46910:SF9">
    <property type="entry name" value="MISCELLANEOUS ZN(II)2CYS6 TRANSCRIPTION FACTOR (EUROFUNG)"/>
    <property type="match status" value="1"/>
</dbReference>
<dbReference type="GO" id="GO:0003677">
    <property type="term" value="F:DNA binding"/>
    <property type="evidence" value="ECO:0007669"/>
    <property type="project" value="InterPro"/>
</dbReference>
<feature type="compositionally biased region" description="Polar residues" evidence="2">
    <location>
        <begin position="347"/>
        <end position="365"/>
    </location>
</feature>
<dbReference type="InterPro" id="IPR007219">
    <property type="entry name" value="XnlR_reg_dom"/>
</dbReference>
<evidence type="ECO:0000256" key="2">
    <source>
        <dbReference type="SAM" id="MobiDB-lite"/>
    </source>
</evidence>
<feature type="region of interest" description="Disordered" evidence="2">
    <location>
        <begin position="574"/>
        <end position="610"/>
    </location>
</feature>
<feature type="domain" description="Xylanolytic transcriptional activator regulatory" evidence="3">
    <location>
        <begin position="208"/>
        <end position="282"/>
    </location>
</feature>
<protein>
    <recommendedName>
        <fullName evidence="3">Xylanolytic transcriptional activator regulatory domain-containing protein</fullName>
    </recommendedName>
</protein>
<dbReference type="CDD" id="cd12148">
    <property type="entry name" value="fungal_TF_MHR"/>
    <property type="match status" value="1"/>
</dbReference>
<accession>A0A177CWF3</accession>
<dbReference type="Proteomes" id="UP000077069">
    <property type="component" value="Unassembled WGS sequence"/>
</dbReference>
<dbReference type="GO" id="GO:0003700">
    <property type="term" value="F:DNA-binding transcription factor activity"/>
    <property type="evidence" value="ECO:0007669"/>
    <property type="project" value="InterPro"/>
</dbReference>
<dbReference type="Pfam" id="PF04082">
    <property type="entry name" value="Fungal_trans"/>
    <property type="match status" value="1"/>
</dbReference>
<reference evidence="4 5" key="1">
    <citation type="submission" date="2016-05" db="EMBL/GenBank/DDBJ databases">
        <title>Comparative analysis of secretome profiles of manganese(II)-oxidizing ascomycete fungi.</title>
        <authorList>
            <consortium name="DOE Joint Genome Institute"/>
            <person name="Zeiner C.A."/>
            <person name="Purvine S.O."/>
            <person name="Zink E.M."/>
            <person name="Wu S."/>
            <person name="Pasa-Tolic L."/>
            <person name="Chaput D.L."/>
            <person name="Haridas S."/>
            <person name="Grigoriev I.V."/>
            <person name="Santelli C.M."/>
            <person name="Hansel C.M."/>
        </authorList>
    </citation>
    <scope>NUCLEOTIDE SEQUENCE [LARGE SCALE GENOMIC DNA]</scope>
    <source>
        <strain evidence="4 5">AP3s5-JAC2a</strain>
    </source>
</reference>
<dbReference type="AlphaFoldDB" id="A0A177CWF3"/>
<evidence type="ECO:0000313" key="5">
    <source>
        <dbReference type="Proteomes" id="UP000077069"/>
    </source>
</evidence>
<evidence type="ECO:0000256" key="1">
    <source>
        <dbReference type="ARBA" id="ARBA00023242"/>
    </source>
</evidence>
<feature type="region of interest" description="Disordered" evidence="2">
    <location>
        <begin position="300"/>
        <end position="365"/>
    </location>
</feature>
<dbReference type="GeneID" id="28765844"/>
<dbReference type="InterPro" id="IPR050987">
    <property type="entry name" value="AtrR-like"/>
</dbReference>
<dbReference type="SMART" id="SM00906">
    <property type="entry name" value="Fungal_trans"/>
    <property type="match status" value="1"/>
</dbReference>
<gene>
    <name evidence="4" type="ORF">CC84DRAFT_1211200</name>
</gene>
<dbReference type="OrthoDB" id="3266505at2759"/>
<dbReference type="STRING" id="1460663.A0A177CWF3"/>
<keyword evidence="5" id="KW-1185">Reference proteome</keyword>
<feature type="compositionally biased region" description="Polar residues" evidence="2">
    <location>
        <begin position="307"/>
        <end position="335"/>
    </location>
</feature>
<dbReference type="GO" id="GO:0008270">
    <property type="term" value="F:zinc ion binding"/>
    <property type="evidence" value="ECO:0007669"/>
    <property type="project" value="InterPro"/>
</dbReference>
<sequence length="742" mass="81930">MAHEIGTLRALPNGESLFVGSSSGVFFINTVRRAFAHAAAATNRQHTAGDNVNTPLTSLPSPEDCIFGSDQHADAARPQSDGVGELPDHDIAKELLMTYFRTWHPLVPFLHGPSCLAELEQLYAGREGSSGQRRKPRALAFAVIFQCLFNIAKLERPDLPPLGNTSFRSEEQLLIPLSSLSLNCDLESIQALLVAQLYFVATMRLQAASSTGGLVLRSIFKSGLHRCPVRYSTFSADERDMRKRVFWSAYTLDRFTSQSLGHPLGIQDSDVDVCQAGMAELHEPVHTIDNIQAGTSPEETLLHLPTNHPQRMSGSTQLDTADTRQTGADESLTSDQENEPPDPDSPLGNNDTGSASQRRHQNQSVQAQFVRYSRLVGRVLETFHKSIHFRSASARDVLLLKADIDAWGNMLPHPSSSRPQPVSPGGASIQPDGLNQEVFFEVARQHLVLLVNRPSLSLKPTSAEFRHAIQICIAASRSIIRVLEAHLNTGGSLFWPGYLSAVWMAGLIMVFACQSRLHGISNATSDIVASLRVLQVITPRWSMAKNCHDVLAWLLESLRKPAASQAPSNVVAELHESGDIPQDNTQFSRGQKRRRCDQPPYSTEGSEYRRVRLSSRNSPWPQWAAPDGDEHTQLFQADTSIIDNIGVNYQSIRPVPSMDPYYFPGTQYSDSNNRFPGSFLYQDPTQSGQQQVPRIAPPFLDGQTDEWNEASRAIPTFNPPPNYDVFDGAMWGSLLGIVEPKS</sequence>
<evidence type="ECO:0000259" key="3">
    <source>
        <dbReference type="SMART" id="SM00906"/>
    </source>
</evidence>
<dbReference type="EMBL" id="KV441548">
    <property type="protein sequence ID" value="OAG11541.1"/>
    <property type="molecule type" value="Genomic_DNA"/>
</dbReference>
<dbReference type="InParanoid" id="A0A177CWF3"/>
<proteinExistence type="predicted"/>
<name>A0A177CWF3_9PLEO</name>
<dbReference type="GO" id="GO:0006351">
    <property type="term" value="P:DNA-templated transcription"/>
    <property type="evidence" value="ECO:0007669"/>
    <property type="project" value="InterPro"/>
</dbReference>
<dbReference type="PANTHER" id="PTHR46910">
    <property type="entry name" value="TRANSCRIPTION FACTOR PDR1"/>
    <property type="match status" value="1"/>
</dbReference>